<gene>
    <name evidence="2" type="ORF">JZO67_001167</name>
</gene>
<dbReference type="PANTHER" id="PTHR33408:SF2">
    <property type="entry name" value="TRANSPOSASE DDE DOMAIN-CONTAINING PROTEIN"/>
    <property type="match status" value="1"/>
</dbReference>
<reference evidence="2 3" key="1">
    <citation type="submission" date="2021-03" db="EMBL/GenBank/DDBJ databases">
        <authorList>
            <person name="Gilmore M.S."/>
            <person name="Schwartzman J."/>
            <person name="Van Tyne D."/>
            <person name="Martin M."/>
            <person name="Earl A.M."/>
            <person name="Manson A.L."/>
            <person name="Straub T."/>
            <person name="Salamzade R."/>
            <person name="Saavedra J."/>
            <person name="Lebreton F."/>
            <person name="Prichula J."/>
            <person name="Schaufler K."/>
            <person name="Gaca A."/>
            <person name="Sgardioli B."/>
            <person name="Wagenaar J."/>
            <person name="Strong T."/>
        </authorList>
    </citation>
    <scope>NUCLEOTIDE SEQUENCE [LARGE SCALE GENOMIC DNA]</scope>
    <source>
        <strain evidence="2 3">665A</strain>
    </source>
</reference>
<dbReference type="Pfam" id="PF01609">
    <property type="entry name" value="DDE_Tnp_1"/>
    <property type="match status" value="1"/>
</dbReference>
<accession>A0ABV0EKP8</accession>
<dbReference type="EMBL" id="JAFREL020000001">
    <property type="protein sequence ID" value="MEO1769216.1"/>
    <property type="molecule type" value="Genomic_DNA"/>
</dbReference>
<dbReference type="Proteomes" id="UP000664357">
    <property type="component" value="Unassembled WGS sequence"/>
</dbReference>
<name>A0ABV0EKP8_9ENTE</name>
<proteinExistence type="predicted"/>
<dbReference type="InterPro" id="IPR002559">
    <property type="entry name" value="Transposase_11"/>
</dbReference>
<protein>
    <submittedName>
        <fullName evidence="2">Transposase</fullName>
    </submittedName>
</protein>
<evidence type="ECO:0000313" key="2">
    <source>
        <dbReference type="EMBL" id="MEO1769216.1"/>
    </source>
</evidence>
<comment type="caution">
    <text evidence="2">The sequence shown here is derived from an EMBL/GenBank/DDBJ whole genome shotgun (WGS) entry which is preliminary data.</text>
</comment>
<sequence length="228" mass="26093">MDSTHIKANANKHRFTKEMTYIEAKAFQDELEDEINVQRQKEGKRPFIWDMGSELTDQGISNADPESGYNVKGEREKHFAYPTHTACDEHGFVLDVVVTSGNIHDSQAAVQLVKKVKRGFLEMKHVVADAAYKTPMLTRFSSQTHVRPVLSYTRSKGKEEFLSLKLYVNDEYYDCYLCPGNQELTFSTVNCKEYRKYKSDPKKCMLCLLLNECKTSESNQSTCLGNVC</sequence>
<reference evidence="2 3" key="2">
    <citation type="submission" date="2024-02" db="EMBL/GenBank/DDBJ databases">
        <title>The Genome Sequence of Enterococcus sp. DIV0159.</title>
        <authorList>
            <person name="Earl A."/>
            <person name="Manson A."/>
            <person name="Gilmore M."/>
            <person name="Sanders J."/>
            <person name="Shea T."/>
            <person name="Howe W."/>
            <person name="Livny J."/>
            <person name="Cuomo C."/>
            <person name="Neafsey D."/>
            <person name="Birren B."/>
        </authorList>
    </citation>
    <scope>NUCLEOTIDE SEQUENCE [LARGE SCALE GENOMIC DNA]</scope>
    <source>
        <strain evidence="2 3">665A</strain>
    </source>
</reference>
<organism evidence="2 3">
    <name type="scientific">Candidatus Enterococcus ferrettii</name>
    <dbReference type="NCBI Taxonomy" id="2815324"/>
    <lineage>
        <taxon>Bacteria</taxon>
        <taxon>Bacillati</taxon>
        <taxon>Bacillota</taxon>
        <taxon>Bacilli</taxon>
        <taxon>Lactobacillales</taxon>
        <taxon>Enterococcaceae</taxon>
        <taxon>Enterococcus</taxon>
    </lineage>
</organism>
<feature type="domain" description="Transposase IS4-like" evidence="1">
    <location>
        <begin position="64"/>
        <end position="156"/>
    </location>
</feature>
<evidence type="ECO:0000313" key="3">
    <source>
        <dbReference type="Proteomes" id="UP000664357"/>
    </source>
</evidence>
<keyword evidence="3" id="KW-1185">Reference proteome</keyword>
<dbReference type="PANTHER" id="PTHR33408">
    <property type="entry name" value="TRANSPOSASE"/>
    <property type="match status" value="1"/>
</dbReference>
<evidence type="ECO:0000259" key="1">
    <source>
        <dbReference type="Pfam" id="PF01609"/>
    </source>
</evidence>